<keyword evidence="2" id="KW-0812">Transmembrane</keyword>
<organism evidence="3 4">
    <name type="scientific">Micromonospora sonneratiae</name>
    <dbReference type="NCBI Taxonomy" id="1184706"/>
    <lineage>
        <taxon>Bacteria</taxon>
        <taxon>Bacillati</taxon>
        <taxon>Actinomycetota</taxon>
        <taxon>Actinomycetes</taxon>
        <taxon>Micromonosporales</taxon>
        <taxon>Micromonosporaceae</taxon>
        <taxon>Micromonospora</taxon>
    </lineage>
</organism>
<protein>
    <submittedName>
        <fullName evidence="3">DUF3618 domain-containing protein</fullName>
    </submittedName>
</protein>
<comment type="caution">
    <text evidence="3">The sequence shown here is derived from an EMBL/GenBank/DDBJ whole genome shotgun (WGS) entry which is preliminary data.</text>
</comment>
<feature type="transmembrane region" description="Helical" evidence="2">
    <location>
        <begin position="79"/>
        <end position="100"/>
    </location>
</feature>
<keyword evidence="2" id="KW-1133">Transmembrane helix</keyword>
<reference evidence="4" key="1">
    <citation type="journal article" date="2019" name="Int. J. Syst. Evol. Microbiol.">
        <title>The Global Catalogue of Microorganisms (GCM) 10K type strain sequencing project: providing services to taxonomists for standard genome sequencing and annotation.</title>
        <authorList>
            <consortium name="The Broad Institute Genomics Platform"/>
            <consortium name="The Broad Institute Genome Sequencing Center for Infectious Disease"/>
            <person name="Wu L."/>
            <person name="Ma J."/>
        </authorList>
    </citation>
    <scope>NUCLEOTIDE SEQUENCE [LARGE SCALE GENOMIC DNA]</scope>
    <source>
        <strain evidence="4">JCM 31037</strain>
    </source>
</reference>
<keyword evidence="2" id="KW-0472">Membrane</keyword>
<evidence type="ECO:0000256" key="2">
    <source>
        <dbReference type="SAM" id="Phobius"/>
    </source>
</evidence>
<evidence type="ECO:0000313" key="3">
    <source>
        <dbReference type="EMBL" id="MFD1325966.1"/>
    </source>
</evidence>
<dbReference type="InterPro" id="IPR022062">
    <property type="entry name" value="DUF3618"/>
</dbReference>
<dbReference type="Pfam" id="PF12277">
    <property type="entry name" value="DUF3618"/>
    <property type="match status" value="1"/>
</dbReference>
<evidence type="ECO:0000256" key="1">
    <source>
        <dbReference type="SAM" id="MobiDB-lite"/>
    </source>
</evidence>
<evidence type="ECO:0000313" key="4">
    <source>
        <dbReference type="Proteomes" id="UP001597260"/>
    </source>
</evidence>
<proteinExistence type="predicted"/>
<gene>
    <name evidence="3" type="ORF">ACFQ4H_33295</name>
</gene>
<accession>A0ABW3YN02</accession>
<feature type="region of interest" description="Disordered" evidence="1">
    <location>
        <begin position="56"/>
        <end position="76"/>
    </location>
</feature>
<name>A0ABW3YN02_9ACTN</name>
<dbReference type="EMBL" id="JBHTMP010000107">
    <property type="protein sequence ID" value="MFD1325966.1"/>
    <property type="molecule type" value="Genomic_DNA"/>
</dbReference>
<dbReference type="RefSeq" id="WP_377578982.1">
    <property type="nucleotide sequence ID" value="NZ_JBHTMP010000107.1"/>
</dbReference>
<sequence>MISNDGAGDRAALQASINRTRAELGETVEALTARADVRGRLRSSMLQTRAQLRQRAGRAAGAVRGPLQDAGSSARRNPVPWGVVGASVAGVLTMVIVILVKRGRRR</sequence>
<dbReference type="Proteomes" id="UP001597260">
    <property type="component" value="Unassembled WGS sequence"/>
</dbReference>
<feature type="compositionally biased region" description="Low complexity" evidence="1">
    <location>
        <begin position="56"/>
        <end position="67"/>
    </location>
</feature>
<keyword evidence="4" id="KW-1185">Reference proteome</keyword>